<organism evidence="10 11">
    <name type="scientific">Hyaloscypha hepaticicola</name>
    <dbReference type="NCBI Taxonomy" id="2082293"/>
    <lineage>
        <taxon>Eukaryota</taxon>
        <taxon>Fungi</taxon>
        <taxon>Dikarya</taxon>
        <taxon>Ascomycota</taxon>
        <taxon>Pezizomycotina</taxon>
        <taxon>Leotiomycetes</taxon>
        <taxon>Helotiales</taxon>
        <taxon>Hyaloscyphaceae</taxon>
        <taxon>Hyaloscypha</taxon>
    </lineage>
</organism>
<dbReference type="EC" id="4.1.1.52" evidence="7"/>
<evidence type="ECO:0000256" key="8">
    <source>
        <dbReference type="RuleBase" id="RU366045"/>
    </source>
</evidence>
<protein>
    <recommendedName>
        <fullName evidence="7">6-methylsalicylate decarboxylase</fullName>
        <ecNumber evidence="7">4.1.1.52</ecNumber>
    </recommendedName>
</protein>
<evidence type="ECO:0000256" key="1">
    <source>
        <dbReference type="ARBA" id="ARBA00005871"/>
    </source>
</evidence>
<sequence>MAATSIEKVDVHHHFVPDIYVKALEAAGGDPSGFPTPKWSADATLELMGKTGSSTAILSLTSPGVPIAPPQEQAELARGANEYAAKLRDGNARFGFFAALPSLLDTKAALEEMTYALDVLKADGVTLFTRYGEDNYYLGHKAFRPIWEELNRRKAVVFIHPTSPRDTGLVNAYMPQPIIDYPHETARTAFDMICNNTKRDFPDCKIILSHAGGTLPILLARASNGIAMMSRGAKSAESILEDARSFYFDLALSSSSNVLDTLLRHFPHDHILFGSDFPYAPAIAGEMFAKQLDEYELTEQTRRQIYHENARGLFPRLFGDNAKAESK</sequence>
<evidence type="ECO:0000313" key="11">
    <source>
        <dbReference type="Proteomes" id="UP000235672"/>
    </source>
</evidence>
<dbReference type="PANTHER" id="PTHR21240">
    <property type="entry name" value="2-AMINO-3-CARBOXYLMUCONATE-6-SEMIALDEHYDE DECARBOXYLASE"/>
    <property type="match status" value="1"/>
</dbReference>
<keyword evidence="11" id="KW-1185">Reference proteome</keyword>
<evidence type="ECO:0000256" key="3">
    <source>
        <dbReference type="ARBA" id="ARBA00022793"/>
    </source>
</evidence>
<name>A0A2J6Q7Y6_9HELO</name>
<dbReference type="InterPro" id="IPR006680">
    <property type="entry name" value="Amidohydro-rel"/>
</dbReference>
<keyword evidence="5 8" id="KW-0456">Lyase</keyword>
<dbReference type="GO" id="GO:0016787">
    <property type="term" value="F:hydrolase activity"/>
    <property type="evidence" value="ECO:0007669"/>
    <property type="project" value="InterPro"/>
</dbReference>
<dbReference type="InterPro" id="IPR032465">
    <property type="entry name" value="ACMSD"/>
</dbReference>
<comment type="catalytic activity">
    <reaction evidence="6">
        <text>6-methylsalicylate + H(+) = 3-methylphenol + CO2</text>
        <dbReference type="Rhea" id="RHEA:23112"/>
        <dbReference type="ChEBI" id="CHEBI:15378"/>
        <dbReference type="ChEBI" id="CHEBI:16526"/>
        <dbReference type="ChEBI" id="CHEBI:17231"/>
        <dbReference type="ChEBI" id="CHEBI:36658"/>
        <dbReference type="EC" id="4.1.1.52"/>
    </reaction>
    <physiologicalReaction direction="left-to-right" evidence="6">
        <dbReference type="Rhea" id="RHEA:23113"/>
    </physiologicalReaction>
</comment>
<dbReference type="EMBL" id="KZ613478">
    <property type="protein sequence ID" value="PMD22396.1"/>
    <property type="molecule type" value="Genomic_DNA"/>
</dbReference>
<reference evidence="10 11" key="1">
    <citation type="submission" date="2016-05" db="EMBL/GenBank/DDBJ databases">
        <title>A degradative enzymes factory behind the ericoid mycorrhizal symbiosis.</title>
        <authorList>
            <consortium name="DOE Joint Genome Institute"/>
            <person name="Martino E."/>
            <person name="Morin E."/>
            <person name="Grelet G."/>
            <person name="Kuo A."/>
            <person name="Kohler A."/>
            <person name="Daghino S."/>
            <person name="Barry K."/>
            <person name="Choi C."/>
            <person name="Cichocki N."/>
            <person name="Clum A."/>
            <person name="Copeland A."/>
            <person name="Hainaut M."/>
            <person name="Haridas S."/>
            <person name="Labutti K."/>
            <person name="Lindquist E."/>
            <person name="Lipzen A."/>
            <person name="Khouja H.-R."/>
            <person name="Murat C."/>
            <person name="Ohm R."/>
            <person name="Olson A."/>
            <person name="Spatafora J."/>
            <person name="Veneault-Fourrey C."/>
            <person name="Henrissat B."/>
            <person name="Grigoriev I."/>
            <person name="Martin F."/>
            <person name="Perotto S."/>
        </authorList>
    </citation>
    <scope>NUCLEOTIDE SEQUENCE [LARGE SCALE GENOMIC DNA]</scope>
    <source>
        <strain evidence="10 11">UAMH 7357</strain>
    </source>
</reference>
<keyword evidence="2" id="KW-0479">Metal-binding</keyword>
<keyword evidence="4" id="KW-0862">Zinc</keyword>
<dbReference type="GO" id="GO:0046872">
    <property type="term" value="F:metal ion binding"/>
    <property type="evidence" value="ECO:0007669"/>
    <property type="project" value="UniProtKB-KW"/>
</dbReference>
<feature type="domain" description="Amidohydrolase-related" evidence="9">
    <location>
        <begin position="9"/>
        <end position="315"/>
    </location>
</feature>
<dbReference type="GO" id="GO:0019748">
    <property type="term" value="P:secondary metabolic process"/>
    <property type="evidence" value="ECO:0007669"/>
    <property type="project" value="TreeGrafter"/>
</dbReference>
<dbReference type="SUPFAM" id="SSF51556">
    <property type="entry name" value="Metallo-dependent hydrolases"/>
    <property type="match status" value="1"/>
</dbReference>
<dbReference type="Gene3D" id="3.20.20.140">
    <property type="entry name" value="Metal-dependent hydrolases"/>
    <property type="match status" value="1"/>
</dbReference>
<comment type="similarity">
    <text evidence="1">Belongs to the metallo-dependent hydrolases superfamily. ACMSD family.</text>
</comment>
<evidence type="ECO:0000256" key="4">
    <source>
        <dbReference type="ARBA" id="ARBA00022833"/>
    </source>
</evidence>
<accession>A0A2J6Q7Y6</accession>
<dbReference type="AlphaFoldDB" id="A0A2J6Q7Y6"/>
<dbReference type="PANTHER" id="PTHR21240:SF29">
    <property type="entry name" value="AMIDOHYDROLASE-RELATED DOMAIN-CONTAINING PROTEIN"/>
    <property type="match status" value="1"/>
</dbReference>
<dbReference type="STRING" id="1745343.A0A2J6Q7Y6"/>
<dbReference type="Pfam" id="PF04909">
    <property type="entry name" value="Amidohydro_2"/>
    <property type="match status" value="1"/>
</dbReference>
<evidence type="ECO:0000313" key="10">
    <source>
        <dbReference type="EMBL" id="PMD22396.1"/>
    </source>
</evidence>
<dbReference type="InterPro" id="IPR032466">
    <property type="entry name" value="Metal_Hydrolase"/>
</dbReference>
<evidence type="ECO:0000259" key="9">
    <source>
        <dbReference type="Pfam" id="PF04909"/>
    </source>
</evidence>
<dbReference type="GO" id="GO:0047596">
    <property type="term" value="F:6-methylsalicylate decarboxylase activity"/>
    <property type="evidence" value="ECO:0007669"/>
    <property type="project" value="UniProtKB-EC"/>
</dbReference>
<keyword evidence="3 8" id="KW-0210">Decarboxylase</keyword>
<dbReference type="GO" id="GO:0005829">
    <property type="term" value="C:cytosol"/>
    <property type="evidence" value="ECO:0007669"/>
    <property type="project" value="TreeGrafter"/>
</dbReference>
<evidence type="ECO:0000256" key="2">
    <source>
        <dbReference type="ARBA" id="ARBA00022723"/>
    </source>
</evidence>
<dbReference type="Proteomes" id="UP000235672">
    <property type="component" value="Unassembled WGS sequence"/>
</dbReference>
<proteinExistence type="inferred from homology"/>
<dbReference type="OrthoDB" id="2832284at2759"/>
<gene>
    <name evidence="10" type="ORF">NA56DRAFT_670439</name>
</gene>
<evidence type="ECO:0000256" key="5">
    <source>
        <dbReference type="ARBA" id="ARBA00023239"/>
    </source>
</evidence>
<evidence type="ECO:0000256" key="7">
    <source>
        <dbReference type="ARBA" id="ARBA00038889"/>
    </source>
</evidence>
<evidence type="ECO:0000256" key="6">
    <source>
        <dbReference type="ARBA" id="ARBA00036832"/>
    </source>
</evidence>